<dbReference type="AlphaFoldDB" id="A0A919FNQ2"/>
<proteinExistence type="inferred from homology"/>
<dbReference type="SUPFAM" id="SSF52283">
    <property type="entry name" value="Formate/glycerate dehydrogenase catalytic domain-like"/>
    <property type="match status" value="1"/>
</dbReference>
<feature type="domain" description="D-isomer specific 2-hydroxyacid dehydrogenase NAD-binding" evidence="4">
    <location>
        <begin position="114"/>
        <end position="292"/>
    </location>
</feature>
<dbReference type="Pfam" id="PF02826">
    <property type="entry name" value="2-Hacid_dh_C"/>
    <property type="match status" value="1"/>
</dbReference>
<protein>
    <submittedName>
        <fullName evidence="5">2-hydroxyacid dehydrogenase</fullName>
    </submittedName>
</protein>
<evidence type="ECO:0000259" key="4">
    <source>
        <dbReference type="Pfam" id="PF02826"/>
    </source>
</evidence>
<dbReference type="SUPFAM" id="SSF51735">
    <property type="entry name" value="NAD(P)-binding Rossmann-fold domains"/>
    <property type="match status" value="1"/>
</dbReference>
<comment type="caution">
    <text evidence="5">The sequence shown here is derived from an EMBL/GenBank/DDBJ whole genome shotgun (WGS) entry which is preliminary data.</text>
</comment>
<gene>
    <name evidence="5" type="ORF">GCM10017772_13340</name>
</gene>
<reference evidence="5" key="2">
    <citation type="submission" date="2020-09" db="EMBL/GenBank/DDBJ databases">
        <authorList>
            <person name="Sun Q."/>
            <person name="Zhou Y."/>
        </authorList>
    </citation>
    <scope>NUCLEOTIDE SEQUENCE</scope>
    <source>
        <strain evidence="5">CGMCC 4.7398</strain>
    </source>
</reference>
<organism evidence="5 6">
    <name type="scientific">Promicromonospora soli</name>
    <dbReference type="NCBI Taxonomy" id="2035533"/>
    <lineage>
        <taxon>Bacteria</taxon>
        <taxon>Bacillati</taxon>
        <taxon>Actinomycetota</taxon>
        <taxon>Actinomycetes</taxon>
        <taxon>Micrococcales</taxon>
        <taxon>Promicromonosporaceae</taxon>
        <taxon>Promicromonospora</taxon>
    </lineage>
</organism>
<evidence type="ECO:0000256" key="2">
    <source>
        <dbReference type="ARBA" id="ARBA00023002"/>
    </source>
</evidence>
<dbReference type="CDD" id="cd12167">
    <property type="entry name" value="2-Hacid_dh_8"/>
    <property type="match status" value="1"/>
</dbReference>
<keyword evidence="6" id="KW-1185">Reference proteome</keyword>
<keyword evidence="2" id="KW-0560">Oxidoreductase</keyword>
<dbReference type="PANTHER" id="PTHR42789:SF1">
    <property type="entry name" value="D-ISOMER SPECIFIC 2-HYDROXYACID DEHYDROGENASE FAMILY PROTEIN (AFU_ORTHOLOGUE AFUA_6G10090)"/>
    <property type="match status" value="1"/>
</dbReference>
<dbReference type="InterPro" id="IPR006140">
    <property type="entry name" value="D-isomer_DH_NAD-bd"/>
</dbReference>
<name>A0A919FNQ2_9MICO</name>
<keyword evidence="3" id="KW-0520">NAD</keyword>
<dbReference type="InterPro" id="IPR036291">
    <property type="entry name" value="NAD(P)-bd_dom_sf"/>
</dbReference>
<dbReference type="InterPro" id="IPR050857">
    <property type="entry name" value="D-2-hydroxyacid_DH"/>
</dbReference>
<dbReference type="PANTHER" id="PTHR42789">
    <property type="entry name" value="D-ISOMER SPECIFIC 2-HYDROXYACID DEHYDROGENASE FAMILY PROTEIN (AFU_ORTHOLOGUE AFUA_6G10090)"/>
    <property type="match status" value="1"/>
</dbReference>
<dbReference type="Gene3D" id="3.40.50.720">
    <property type="entry name" value="NAD(P)-binding Rossmann-like Domain"/>
    <property type="match status" value="2"/>
</dbReference>
<dbReference type="GO" id="GO:0016491">
    <property type="term" value="F:oxidoreductase activity"/>
    <property type="evidence" value="ECO:0007669"/>
    <property type="project" value="UniProtKB-KW"/>
</dbReference>
<evidence type="ECO:0000313" key="6">
    <source>
        <dbReference type="Proteomes" id="UP000627369"/>
    </source>
</evidence>
<reference evidence="5" key="1">
    <citation type="journal article" date="2014" name="Int. J. Syst. Evol. Microbiol.">
        <title>Complete genome sequence of Corynebacterium casei LMG S-19264T (=DSM 44701T), isolated from a smear-ripened cheese.</title>
        <authorList>
            <consortium name="US DOE Joint Genome Institute (JGI-PGF)"/>
            <person name="Walter F."/>
            <person name="Albersmeier A."/>
            <person name="Kalinowski J."/>
            <person name="Ruckert C."/>
        </authorList>
    </citation>
    <scope>NUCLEOTIDE SEQUENCE</scope>
    <source>
        <strain evidence="5">CGMCC 4.7398</strain>
    </source>
</reference>
<dbReference type="EMBL" id="BNAS01000002">
    <property type="protein sequence ID" value="GHH69034.1"/>
    <property type="molecule type" value="Genomic_DNA"/>
</dbReference>
<accession>A0A919FNQ2</accession>
<evidence type="ECO:0000256" key="1">
    <source>
        <dbReference type="ARBA" id="ARBA00005854"/>
    </source>
</evidence>
<dbReference type="GO" id="GO:0051287">
    <property type="term" value="F:NAD binding"/>
    <property type="evidence" value="ECO:0007669"/>
    <property type="project" value="InterPro"/>
</dbReference>
<dbReference type="Proteomes" id="UP000627369">
    <property type="component" value="Unassembled WGS sequence"/>
</dbReference>
<evidence type="ECO:0000256" key="3">
    <source>
        <dbReference type="ARBA" id="ARBA00023027"/>
    </source>
</evidence>
<sequence length="318" mass="34345">MIEYAVAVGSDRLAGRLFGPSFEALADVPANRVGDILTELDSDAARETLARAEVLLTGWETPHLTAKVLRHAPRLRRVIHLGGYAAGLFPDGAAGITMSDVGVANSVPVAEYSLAMILLANKDTFRAQRLYRERRAFIDREAEFEVSGNYRRTVGVVSASRTGRALIELLRPFPALRVLLYDPYVTEREAAELGVEPVTLPELMSRSDVVTLQTPLLPETVGLIDAALLARMPDGATLINTARGPIVDAEALERELVGGRISAVLDVTDPEPLPASSPLYDLPNVLLTPHIAGSMGTELRRMGDMAAADLARYARSEP</sequence>
<evidence type="ECO:0000313" key="5">
    <source>
        <dbReference type="EMBL" id="GHH69034.1"/>
    </source>
</evidence>
<dbReference type="RefSeq" id="WP_229872212.1">
    <property type="nucleotide sequence ID" value="NZ_BNAS01000002.1"/>
</dbReference>
<comment type="similarity">
    <text evidence="1">Belongs to the D-isomer specific 2-hydroxyacid dehydrogenase family.</text>
</comment>